<name>A0ABS9V431_9BACT</name>
<keyword evidence="3" id="KW-0548">Nucleotidyltransferase</keyword>
<dbReference type="Gene3D" id="3.30.70.270">
    <property type="match status" value="1"/>
</dbReference>
<dbReference type="InterPro" id="IPR043502">
    <property type="entry name" value="DNA/RNA_pol_sf"/>
</dbReference>
<sequence>HSYGFRPSGGAHQALKKCRDYITGGYSYAVDLDLEKFFDKVNHSKLIEVLSRTIKDGRVVSLIHQYLNAGVQVGGNFEPSEMGVPQGGPLSPLLSNIMLNELDNELERRGHKFVRYADDMVILCRSKRSAERVMGSIIRFIEGKLLLKVNRDKSQVAYISKVKFLGYSFYKTKGEGRLRIHPKSVSKMKAKLKELTSRSNGWGNDRRKESLRQYIIGWVNYFKLADMQSLLLKVDKWYRRRIRMVIWKQWKRIKTKLINLVKLGVNKSKAWEWANTRKGYWHIANSFILATTITLHRLRQAGYVFLSDYYQKVKIKT</sequence>
<evidence type="ECO:0000313" key="3">
    <source>
        <dbReference type="EMBL" id="MCH7411167.1"/>
    </source>
</evidence>
<reference evidence="3" key="1">
    <citation type="submission" date="2022-03" db="EMBL/GenBank/DDBJ databases">
        <title>De novo assembled genomes of Belliella spp. (Cyclobacteriaceae) strains.</title>
        <authorList>
            <person name="Szabo A."/>
            <person name="Korponai K."/>
            <person name="Felfoldi T."/>
        </authorList>
    </citation>
    <scope>NUCLEOTIDE SEQUENCE</scope>
    <source>
        <strain evidence="3">DSM 111904</strain>
    </source>
</reference>
<dbReference type="RefSeq" id="WP_241349520.1">
    <property type="nucleotide sequence ID" value="NZ_JAKZGP010000062.1"/>
</dbReference>
<feature type="domain" description="Reverse transcriptase" evidence="2">
    <location>
        <begin position="1"/>
        <end position="169"/>
    </location>
</feature>
<proteinExistence type="inferred from homology"/>
<dbReference type="GO" id="GO:0003964">
    <property type="term" value="F:RNA-directed DNA polymerase activity"/>
    <property type="evidence" value="ECO:0007669"/>
    <property type="project" value="UniProtKB-KW"/>
</dbReference>
<dbReference type="SUPFAM" id="SSF56672">
    <property type="entry name" value="DNA/RNA polymerases"/>
    <property type="match status" value="1"/>
</dbReference>
<evidence type="ECO:0000313" key="4">
    <source>
        <dbReference type="Proteomes" id="UP001165489"/>
    </source>
</evidence>
<dbReference type="CDD" id="cd01651">
    <property type="entry name" value="RT_G2_intron"/>
    <property type="match status" value="1"/>
</dbReference>
<dbReference type="InterPro" id="IPR051083">
    <property type="entry name" value="GrpII_Intron_Splice-Mob/Def"/>
</dbReference>
<gene>
    <name evidence="3" type="ORF">MM239_17345</name>
</gene>
<keyword evidence="3" id="KW-0808">Transferase</keyword>
<accession>A0ABS9V431</accession>
<organism evidence="3 4">
    <name type="scientific">Belliella filtrata</name>
    <dbReference type="NCBI Taxonomy" id="2923435"/>
    <lineage>
        <taxon>Bacteria</taxon>
        <taxon>Pseudomonadati</taxon>
        <taxon>Bacteroidota</taxon>
        <taxon>Cytophagia</taxon>
        <taxon>Cytophagales</taxon>
        <taxon>Cyclobacteriaceae</taxon>
        <taxon>Belliella</taxon>
    </lineage>
</organism>
<protein>
    <submittedName>
        <fullName evidence="3">Reverse transcriptase domain-containing protein</fullName>
    </submittedName>
</protein>
<keyword evidence="3" id="KW-0695">RNA-directed DNA polymerase</keyword>
<evidence type="ECO:0000259" key="2">
    <source>
        <dbReference type="PROSITE" id="PS50878"/>
    </source>
</evidence>
<dbReference type="InterPro" id="IPR000477">
    <property type="entry name" value="RT_dom"/>
</dbReference>
<dbReference type="PROSITE" id="PS50878">
    <property type="entry name" value="RT_POL"/>
    <property type="match status" value="1"/>
</dbReference>
<dbReference type="Proteomes" id="UP001165489">
    <property type="component" value="Unassembled WGS sequence"/>
</dbReference>
<dbReference type="Pfam" id="PF00078">
    <property type="entry name" value="RVT_1"/>
    <property type="match status" value="1"/>
</dbReference>
<dbReference type="PANTHER" id="PTHR34047:SF8">
    <property type="entry name" value="PROTEIN YKFC"/>
    <property type="match status" value="1"/>
</dbReference>
<evidence type="ECO:0000256" key="1">
    <source>
        <dbReference type="ARBA" id="ARBA00034120"/>
    </source>
</evidence>
<dbReference type="InterPro" id="IPR043128">
    <property type="entry name" value="Rev_trsase/Diguanyl_cyclase"/>
</dbReference>
<feature type="non-terminal residue" evidence="3">
    <location>
        <position position="1"/>
    </location>
</feature>
<comment type="similarity">
    <text evidence="1">Belongs to the bacterial reverse transcriptase family.</text>
</comment>
<dbReference type="PANTHER" id="PTHR34047">
    <property type="entry name" value="NUCLEAR INTRON MATURASE 1, MITOCHONDRIAL-RELATED"/>
    <property type="match status" value="1"/>
</dbReference>
<keyword evidence="4" id="KW-1185">Reference proteome</keyword>
<dbReference type="EMBL" id="JAKZGP010000062">
    <property type="protein sequence ID" value="MCH7411167.1"/>
    <property type="molecule type" value="Genomic_DNA"/>
</dbReference>
<comment type="caution">
    <text evidence="3">The sequence shown here is derived from an EMBL/GenBank/DDBJ whole genome shotgun (WGS) entry which is preliminary data.</text>
</comment>
<dbReference type="Pfam" id="PF08388">
    <property type="entry name" value="GIIM"/>
    <property type="match status" value="1"/>
</dbReference>
<dbReference type="InterPro" id="IPR013597">
    <property type="entry name" value="Mat_intron_G2"/>
</dbReference>